<evidence type="ECO:0000259" key="3">
    <source>
        <dbReference type="Pfam" id="PF21307"/>
    </source>
</evidence>
<dbReference type="InterPro" id="IPR013780">
    <property type="entry name" value="Glyco_hydro_b"/>
</dbReference>
<dbReference type="GO" id="GO:0005975">
    <property type="term" value="P:carbohydrate metabolic process"/>
    <property type="evidence" value="ECO:0007669"/>
    <property type="project" value="InterPro"/>
</dbReference>
<evidence type="ECO:0000313" key="5">
    <source>
        <dbReference type="EMBL" id="SDM93416.1"/>
    </source>
</evidence>
<proteinExistence type="predicted"/>
<evidence type="ECO:0000256" key="1">
    <source>
        <dbReference type="SAM" id="SignalP"/>
    </source>
</evidence>
<dbReference type="AlphaFoldDB" id="A0A1G9XAF9"/>
<dbReference type="PANTHER" id="PTHR31084">
    <property type="entry name" value="ALPHA-L-FUCOSIDASE 2"/>
    <property type="match status" value="1"/>
</dbReference>
<dbReference type="InterPro" id="IPR016518">
    <property type="entry name" value="Alpha-L-fucosidase"/>
</dbReference>
<dbReference type="InterPro" id="IPR012341">
    <property type="entry name" value="6hp_glycosidase-like_sf"/>
</dbReference>
<gene>
    <name evidence="5" type="ORF">SAMN04488514_11769</name>
</gene>
<feature type="domain" description="Glycosyl hydrolase family 95 catalytic" evidence="4">
    <location>
        <begin position="303"/>
        <end position="707"/>
    </location>
</feature>
<dbReference type="InterPro" id="IPR049053">
    <property type="entry name" value="AFCA-like_C"/>
</dbReference>
<organism evidence="5 6">
    <name type="scientific">Kriegella aquimaris</name>
    <dbReference type="NCBI Taxonomy" id="192904"/>
    <lineage>
        <taxon>Bacteria</taxon>
        <taxon>Pseudomonadati</taxon>
        <taxon>Bacteroidota</taxon>
        <taxon>Flavobacteriia</taxon>
        <taxon>Flavobacteriales</taxon>
        <taxon>Flavobacteriaceae</taxon>
        <taxon>Kriegella</taxon>
    </lineage>
</organism>
<dbReference type="SUPFAM" id="SSF48208">
    <property type="entry name" value="Six-hairpin glycosidases"/>
    <property type="match status" value="1"/>
</dbReference>
<protein>
    <submittedName>
        <fullName evidence="5">Alpha-L-fucosidase 2</fullName>
    </submittedName>
</protein>
<dbReference type="InterPro" id="IPR054363">
    <property type="entry name" value="GH95_cat"/>
</dbReference>
<keyword evidence="1" id="KW-0732">Signal</keyword>
<dbReference type="Pfam" id="PF22124">
    <property type="entry name" value="Glyco_hydro_95_cat"/>
    <property type="match status" value="1"/>
</dbReference>
<accession>A0A1G9XAF9</accession>
<dbReference type="Gene3D" id="2.60.40.1180">
    <property type="entry name" value="Golgi alpha-mannosidase II"/>
    <property type="match status" value="1"/>
</dbReference>
<feature type="domain" description="Alpha fucosidase A-like C-terminal" evidence="3">
    <location>
        <begin position="722"/>
        <end position="782"/>
    </location>
</feature>
<keyword evidence="6" id="KW-1185">Reference proteome</keyword>
<feature type="domain" description="Glycosyl hydrolase family 95 N-terminal" evidence="2">
    <location>
        <begin position="35"/>
        <end position="280"/>
    </location>
</feature>
<dbReference type="Gene3D" id="2.70.98.50">
    <property type="entry name" value="putative glycoside hydrolase family protein from bacillus halodurans"/>
    <property type="match status" value="1"/>
</dbReference>
<evidence type="ECO:0000313" key="6">
    <source>
        <dbReference type="Proteomes" id="UP000199440"/>
    </source>
</evidence>
<reference evidence="5 6" key="1">
    <citation type="submission" date="2016-10" db="EMBL/GenBank/DDBJ databases">
        <authorList>
            <person name="de Groot N.N."/>
        </authorList>
    </citation>
    <scope>NUCLEOTIDE SEQUENCE [LARGE SCALE GENOMIC DNA]</scope>
    <source>
        <strain evidence="5 6">DSM 19886</strain>
    </source>
</reference>
<dbReference type="Pfam" id="PF21307">
    <property type="entry name" value="Glyco_hydro_95_C"/>
    <property type="match status" value="1"/>
</dbReference>
<dbReference type="RefSeq" id="WP_218129626.1">
    <property type="nucleotide sequence ID" value="NZ_FNGV01000017.1"/>
</dbReference>
<dbReference type="PANTHER" id="PTHR31084:SF0">
    <property type="entry name" value="ALPHA-L-FUCOSIDASE 2"/>
    <property type="match status" value="1"/>
</dbReference>
<dbReference type="Proteomes" id="UP000199440">
    <property type="component" value="Unassembled WGS sequence"/>
</dbReference>
<dbReference type="Pfam" id="PF14498">
    <property type="entry name" value="Glyco_hyd_65N_2"/>
    <property type="match status" value="1"/>
</dbReference>
<dbReference type="STRING" id="192904.SAMN04488514_11769"/>
<feature type="signal peptide" evidence="1">
    <location>
        <begin position="1"/>
        <end position="23"/>
    </location>
</feature>
<dbReference type="Gene3D" id="1.50.10.10">
    <property type="match status" value="1"/>
</dbReference>
<dbReference type="InterPro" id="IPR008928">
    <property type="entry name" value="6-hairpin_glycosidase_sf"/>
</dbReference>
<dbReference type="EMBL" id="FNGV01000017">
    <property type="protein sequence ID" value="SDM93416.1"/>
    <property type="molecule type" value="Genomic_DNA"/>
</dbReference>
<dbReference type="InterPro" id="IPR027414">
    <property type="entry name" value="GH95_N_dom"/>
</dbReference>
<evidence type="ECO:0000259" key="2">
    <source>
        <dbReference type="Pfam" id="PF14498"/>
    </source>
</evidence>
<evidence type="ECO:0000259" key="4">
    <source>
        <dbReference type="Pfam" id="PF22124"/>
    </source>
</evidence>
<feature type="chain" id="PRO_5011472797" evidence="1">
    <location>
        <begin position="24"/>
        <end position="796"/>
    </location>
</feature>
<dbReference type="PIRSF" id="PIRSF007663">
    <property type="entry name" value="UCP007663"/>
    <property type="match status" value="1"/>
</dbReference>
<name>A0A1G9XAF9_9FLAO</name>
<dbReference type="FunFam" id="1.50.10.10:FF:000028">
    <property type="entry name" value="Alpha-L-fucosidase 2"/>
    <property type="match status" value="1"/>
</dbReference>
<dbReference type="GO" id="GO:0004560">
    <property type="term" value="F:alpha-L-fucosidase activity"/>
    <property type="evidence" value="ECO:0007669"/>
    <property type="project" value="InterPro"/>
</dbReference>
<dbReference type="PROSITE" id="PS51257">
    <property type="entry name" value="PROKAR_LIPOPROTEIN"/>
    <property type="match status" value="1"/>
</dbReference>
<sequence>MIKRLHQYILLLFVLTLFSCNHAEPEKSLDPSLMLWYDKPAANWTEALPIGNGRLGAMVYGGVENEVIQFNEESLWTGQPHDYAHKGAYEVLDELRQLLWDGQQIEAQNLANERFMSQPFGQFCYQPFGNILLDFPDHTEVDNYQRRLDLEDALSSVAYEIKGVKFKREVFISEPEQALVTHLESSKKGELTFNIGLDSPHSEYEVSVEGDEVVLKGKANNYPKELDFQNKPYPKSKLTFEARLKVVYEGGELVKEGNGIKVSNANSATLYLVAATSFVDYQDISGNPTELCKKYLSNLSGKSYQTLKNDHSKDFRELFNRVAIDLGKSEISNRPTNERLISFQEDEDPNLVSLLYQYGRYLLISSSRAGTQPANLQGIWNDQLAPPWDSKYTININTEMNYWLAEMTNLSELSEPLRQMVEDLSVTGKNIAKEHYNLEGWVAHHNTDIWRGAAPINNANHGLWPTGGAWLSQHLWWHYQYTNDKDYLKNKAYPILKEASRFFVGYLVPDPNHPDWLVSGPSTSPENGGLVMAPTMDHQIIRNLFSNTIEAAEILGVDANFIKIVKEKRAKIATNLIGKHGQLQEWLIDQDDPENKHRHVSHLWGLHPGNEIHPSTTPDLAEATKVTLAHRGDGGTGWSRAWKINFWARLLDGDHSFLLLKNLMVPSIEQGVEMNDKGGLYLNLFDSHPPFQIDGNFGATSGVTEMLLQSHLRDENGDYFQDILPALPSALSTGKISGIKGRGAFELSIEWKNGELVMVEVKSLTGSKLNLRYKGKLVSQETTEGETLTFIPADFK</sequence>